<dbReference type="GO" id="GO:0000162">
    <property type="term" value="P:L-tryptophan biosynthetic process"/>
    <property type="evidence" value="ECO:0007669"/>
    <property type="project" value="UniProtKB-UniRule"/>
</dbReference>
<keyword evidence="4 9" id="KW-0028">Amino-acid biosynthesis</keyword>
<dbReference type="RefSeq" id="WP_003323158.1">
    <property type="nucleotide sequence ID" value="NZ_ALPT02000001.1"/>
</dbReference>
<dbReference type="PROSITE" id="PS00614">
    <property type="entry name" value="IGPS"/>
    <property type="match status" value="1"/>
</dbReference>
<feature type="domain" description="Indole-3-glycerol phosphate synthase" evidence="10">
    <location>
        <begin position="4"/>
        <end position="246"/>
    </location>
</feature>
<dbReference type="InterPro" id="IPR001468">
    <property type="entry name" value="Indole-3-GlycerolPSynthase_CS"/>
</dbReference>
<dbReference type="HAMAP" id="MF_00134_B">
    <property type="entry name" value="IGPS_B"/>
    <property type="match status" value="1"/>
</dbReference>
<dbReference type="GO" id="GO:0004425">
    <property type="term" value="F:indole-3-glycerol-phosphate synthase activity"/>
    <property type="evidence" value="ECO:0007669"/>
    <property type="project" value="UniProtKB-UniRule"/>
</dbReference>
<reference evidence="11 13" key="1">
    <citation type="journal article" date="2014" name="Genome Announc.">
        <title>Draft Genome Sequence of Bacillus alcalophilus AV1934, a Classic Alkaliphile Isolated from Human Feces in 1934.</title>
        <authorList>
            <person name="Attie O."/>
            <person name="Jayaprakash A."/>
            <person name="Shah H."/>
            <person name="Paulsen I.T."/>
            <person name="Morino M."/>
            <person name="Takahashi Y."/>
            <person name="Narumi I."/>
            <person name="Sachidanandam R."/>
            <person name="Satoh K."/>
            <person name="Ito M."/>
            <person name="Krulwich T.A."/>
        </authorList>
    </citation>
    <scope>NUCLEOTIDE SEQUENCE [LARGE SCALE GENOMIC DNA]</scope>
    <source>
        <strain evidence="11 13">AV1934</strain>
    </source>
</reference>
<dbReference type="InterPro" id="IPR013785">
    <property type="entry name" value="Aldolase_TIM"/>
</dbReference>
<gene>
    <name evidence="9" type="primary">trpC</name>
    <name evidence="12" type="ORF">AJ85_21130</name>
    <name evidence="11" type="ORF">BALCAV_0200340</name>
</gene>
<dbReference type="Proteomes" id="UP000002754">
    <property type="component" value="Unassembled WGS sequence"/>
</dbReference>
<dbReference type="OrthoDB" id="9804217at2"/>
<dbReference type="NCBIfam" id="NF001377">
    <property type="entry name" value="PRK00278.2-4"/>
    <property type="match status" value="1"/>
</dbReference>
<dbReference type="GO" id="GO:0004640">
    <property type="term" value="F:phosphoribosylanthranilate isomerase activity"/>
    <property type="evidence" value="ECO:0007669"/>
    <property type="project" value="TreeGrafter"/>
</dbReference>
<reference evidence="12 14" key="2">
    <citation type="submission" date="2014-01" db="EMBL/GenBank/DDBJ databases">
        <title>Draft genome sequencing of Bacillus alcalophilus CGMCC 1.3604.</title>
        <authorList>
            <person name="Yang J."/>
            <person name="Diao L."/>
            <person name="Yang S."/>
        </authorList>
    </citation>
    <scope>NUCLEOTIDE SEQUENCE [LARGE SCALE GENOMIC DNA]</scope>
    <source>
        <strain evidence="12 14">CGMCC 1.3604</strain>
    </source>
</reference>
<accession>A0A094WST3</accession>
<dbReference type="InterPro" id="IPR011060">
    <property type="entry name" value="RibuloseP-bd_barrel"/>
</dbReference>
<evidence type="ECO:0000256" key="8">
    <source>
        <dbReference type="ARBA" id="ARBA00023239"/>
    </source>
</evidence>
<keyword evidence="6 9" id="KW-0822">Tryptophan biosynthesis</keyword>
<evidence type="ECO:0000256" key="1">
    <source>
        <dbReference type="ARBA" id="ARBA00001633"/>
    </source>
</evidence>
<evidence type="ECO:0000313" key="13">
    <source>
        <dbReference type="Proteomes" id="UP000002754"/>
    </source>
</evidence>
<dbReference type="InterPro" id="IPR013798">
    <property type="entry name" value="Indole-3-glycerol_P_synth_dom"/>
</dbReference>
<dbReference type="PANTHER" id="PTHR22854">
    <property type="entry name" value="TRYPTOPHAN BIOSYNTHESIS PROTEIN"/>
    <property type="match status" value="1"/>
</dbReference>
<dbReference type="EC" id="4.1.1.48" evidence="9"/>
<sequence>MLEQIIATKKEEISTLVLPEQAVVTNYSLYKALKNKNRSVGLIAEVKKASPSKGVIEPNFDPIKTAIGYEKGGADAISVLTDIQYFQGSRDYITEIKKHVSIPVMRKDFIISKAQIDETVRIGADAMLLIVGTVPIRELKELYEYAYQNGLECLVEVHAKEELEELLDVFTPKMIGINNRNLKTFKTSLEQTKEMGEIVPKESLFVSESGILTSEDVQTVLRAGANGILVGESLMRAASPEIGIQTLFGGEKVEANT</sequence>
<name>A0A094WST3_ALKAL</name>
<proteinExistence type="inferred from homology"/>
<evidence type="ECO:0000256" key="6">
    <source>
        <dbReference type="ARBA" id="ARBA00022822"/>
    </source>
</evidence>
<organism evidence="11 13">
    <name type="scientific">Alkalihalobacillus alcalophilus ATCC 27647 = CGMCC 1.3604</name>
    <dbReference type="NCBI Taxonomy" id="1218173"/>
    <lineage>
        <taxon>Bacteria</taxon>
        <taxon>Bacillati</taxon>
        <taxon>Bacillota</taxon>
        <taxon>Bacilli</taxon>
        <taxon>Bacillales</taxon>
        <taxon>Bacillaceae</taxon>
        <taxon>Alkalihalobacillus</taxon>
    </lineage>
</organism>
<comment type="similarity">
    <text evidence="3 9">Belongs to the TrpC family.</text>
</comment>
<dbReference type="STRING" id="1218173.BALCAV_0200340"/>
<dbReference type="Pfam" id="PF00218">
    <property type="entry name" value="IGPS"/>
    <property type="match status" value="1"/>
</dbReference>
<dbReference type="eggNOG" id="COG0134">
    <property type="taxonomic scope" value="Bacteria"/>
</dbReference>
<evidence type="ECO:0000256" key="4">
    <source>
        <dbReference type="ARBA" id="ARBA00022605"/>
    </source>
</evidence>
<comment type="catalytic activity">
    <reaction evidence="1 9">
        <text>1-(2-carboxyphenylamino)-1-deoxy-D-ribulose 5-phosphate + H(+) = (1S,2R)-1-C-(indol-3-yl)glycerol 3-phosphate + CO2 + H2O</text>
        <dbReference type="Rhea" id="RHEA:23476"/>
        <dbReference type="ChEBI" id="CHEBI:15377"/>
        <dbReference type="ChEBI" id="CHEBI:15378"/>
        <dbReference type="ChEBI" id="CHEBI:16526"/>
        <dbReference type="ChEBI" id="CHEBI:58613"/>
        <dbReference type="ChEBI" id="CHEBI:58866"/>
        <dbReference type="EC" id="4.1.1.48"/>
    </reaction>
</comment>
<comment type="caution">
    <text evidence="11">The sequence shown here is derived from an EMBL/GenBank/DDBJ whole genome shotgun (WGS) entry which is preliminary data.</text>
</comment>
<dbReference type="EMBL" id="JALP01000027">
    <property type="protein sequence ID" value="THG92024.1"/>
    <property type="molecule type" value="Genomic_DNA"/>
</dbReference>
<dbReference type="InterPro" id="IPR045186">
    <property type="entry name" value="Indole-3-glycerol_P_synth"/>
</dbReference>
<evidence type="ECO:0000256" key="9">
    <source>
        <dbReference type="HAMAP-Rule" id="MF_00134"/>
    </source>
</evidence>
<dbReference type="FunFam" id="3.20.20.70:FF:000024">
    <property type="entry name" value="Indole-3-glycerol phosphate synthase"/>
    <property type="match status" value="1"/>
</dbReference>
<evidence type="ECO:0000313" key="12">
    <source>
        <dbReference type="EMBL" id="THG92024.1"/>
    </source>
</evidence>
<dbReference type="UniPathway" id="UPA00035">
    <property type="reaction ID" value="UER00043"/>
</dbReference>
<keyword evidence="5 9" id="KW-0210">Decarboxylase</keyword>
<dbReference type="EMBL" id="ALPT02000001">
    <property type="protein sequence ID" value="KGA99138.1"/>
    <property type="molecule type" value="Genomic_DNA"/>
</dbReference>
<keyword evidence="8 9" id="KW-0456">Lyase</keyword>
<dbReference type="Gene3D" id="3.20.20.70">
    <property type="entry name" value="Aldolase class I"/>
    <property type="match status" value="1"/>
</dbReference>
<keyword evidence="7 9" id="KW-0057">Aromatic amino acid biosynthesis</keyword>
<dbReference type="CDD" id="cd00331">
    <property type="entry name" value="IGPS"/>
    <property type="match status" value="1"/>
</dbReference>
<dbReference type="PANTHER" id="PTHR22854:SF2">
    <property type="entry name" value="INDOLE-3-GLYCEROL-PHOSPHATE SYNTHASE"/>
    <property type="match status" value="1"/>
</dbReference>
<evidence type="ECO:0000256" key="3">
    <source>
        <dbReference type="ARBA" id="ARBA00008737"/>
    </source>
</evidence>
<evidence type="ECO:0000259" key="10">
    <source>
        <dbReference type="Pfam" id="PF00218"/>
    </source>
</evidence>
<evidence type="ECO:0000256" key="7">
    <source>
        <dbReference type="ARBA" id="ARBA00023141"/>
    </source>
</evidence>
<evidence type="ECO:0000256" key="2">
    <source>
        <dbReference type="ARBA" id="ARBA00004696"/>
    </source>
</evidence>
<dbReference type="Proteomes" id="UP000297014">
    <property type="component" value="Unassembled WGS sequence"/>
</dbReference>
<evidence type="ECO:0000313" key="14">
    <source>
        <dbReference type="Proteomes" id="UP000297014"/>
    </source>
</evidence>
<protein>
    <recommendedName>
        <fullName evidence="9">Indole-3-glycerol phosphate synthase</fullName>
        <shortName evidence="9">IGPS</shortName>
        <ecNumber evidence="9">4.1.1.48</ecNumber>
    </recommendedName>
</protein>
<keyword evidence="13" id="KW-1185">Reference proteome</keyword>
<evidence type="ECO:0000313" key="11">
    <source>
        <dbReference type="EMBL" id="KGA99138.1"/>
    </source>
</evidence>
<evidence type="ECO:0000256" key="5">
    <source>
        <dbReference type="ARBA" id="ARBA00022793"/>
    </source>
</evidence>
<dbReference type="SUPFAM" id="SSF51366">
    <property type="entry name" value="Ribulose-phoshate binding barrel"/>
    <property type="match status" value="1"/>
</dbReference>
<dbReference type="NCBIfam" id="NF001375">
    <property type="entry name" value="PRK00278.2-2"/>
    <property type="match status" value="1"/>
</dbReference>
<comment type="pathway">
    <text evidence="2 9">Amino-acid biosynthesis; L-tryptophan biosynthesis; L-tryptophan from chorismate: step 4/5.</text>
</comment>
<dbReference type="AlphaFoldDB" id="A0A094WST3"/>